<name>A0A816UTM6_9BILA</name>
<protein>
    <submittedName>
        <fullName evidence="2">Uncharacterized protein</fullName>
    </submittedName>
</protein>
<comment type="caution">
    <text evidence="2">The sequence shown here is derived from an EMBL/GenBank/DDBJ whole genome shotgun (WGS) entry which is preliminary data.</text>
</comment>
<evidence type="ECO:0000313" key="2">
    <source>
        <dbReference type="EMBL" id="CAF2117658.1"/>
    </source>
</evidence>
<sequence>NCLGVAYPIYVEPSSDMRVEKLVGNILDSVNVPTPVAQAFHFFKGAADR</sequence>
<organism evidence="2 5">
    <name type="scientific">Rotaria magnacalcarata</name>
    <dbReference type="NCBI Taxonomy" id="392030"/>
    <lineage>
        <taxon>Eukaryota</taxon>
        <taxon>Metazoa</taxon>
        <taxon>Spiralia</taxon>
        <taxon>Gnathifera</taxon>
        <taxon>Rotifera</taxon>
        <taxon>Eurotatoria</taxon>
        <taxon>Bdelloidea</taxon>
        <taxon>Philodinida</taxon>
        <taxon>Philodinidae</taxon>
        <taxon>Rotaria</taxon>
    </lineage>
</organism>
<accession>A0A816UTM6</accession>
<evidence type="ECO:0000313" key="4">
    <source>
        <dbReference type="EMBL" id="CAF4901255.1"/>
    </source>
</evidence>
<evidence type="ECO:0000313" key="1">
    <source>
        <dbReference type="EMBL" id="CAF2076692.1"/>
    </source>
</evidence>
<dbReference type="EMBL" id="CAJNRE010013298">
    <property type="protein sequence ID" value="CAF2117658.1"/>
    <property type="molecule type" value="Genomic_DNA"/>
</dbReference>
<dbReference type="AlphaFoldDB" id="A0A816UTM6"/>
<dbReference type="EMBL" id="CAJOBH010167993">
    <property type="protein sequence ID" value="CAF4901255.1"/>
    <property type="molecule type" value="Genomic_DNA"/>
</dbReference>
<dbReference type="Proteomes" id="UP000663824">
    <property type="component" value="Unassembled WGS sequence"/>
</dbReference>
<gene>
    <name evidence="4" type="ORF">BYL167_LOCUS52184</name>
    <name evidence="2" type="ORF">MBJ925_LOCUS25304</name>
    <name evidence="3" type="ORF">SMN809_LOCUS44629</name>
    <name evidence="1" type="ORF">XDN619_LOCUS13732</name>
</gene>
<dbReference type="Proteomes" id="UP000681967">
    <property type="component" value="Unassembled WGS sequence"/>
</dbReference>
<evidence type="ECO:0000313" key="5">
    <source>
        <dbReference type="Proteomes" id="UP000663824"/>
    </source>
</evidence>
<dbReference type="Proteomes" id="UP000676336">
    <property type="component" value="Unassembled WGS sequence"/>
</dbReference>
<proteinExistence type="predicted"/>
<evidence type="ECO:0000313" key="3">
    <source>
        <dbReference type="EMBL" id="CAF4738986.1"/>
    </source>
</evidence>
<reference evidence="2" key="1">
    <citation type="submission" date="2021-02" db="EMBL/GenBank/DDBJ databases">
        <authorList>
            <person name="Nowell W R."/>
        </authorList>
    </citation>
    <scope>NUCLEOTIDE SEQUENCE</scope>
</reference>
<dbReference type="EMBL" id="CAJNRG010005445">
    <property type="protein sequence ID" value="CAF2076692.1"/>
    <property type="molecule type" value="Genomic_DNA"/>
</dbReference>
<feature type="non-terminal residue" evidence="2">
    <location>
        <position position="1"/>
    </location>
</feature>
<dbReference type="EMBL" id="CAJOBI010134322">
    <property type="protein sequence ID" value="CAF4738986.1"/>
    <property type="molecule type" value="Genomic_DNA"/>
</dbReference>
<dbReference type="Proteomes" id="UP000663887">
    <property type="component" value="Unassembled WGS sequence"/>
</dbReference>